<dbReference type="CDD" id="cd03386">
    <property type="entry name" value="PAP2_Aur1_like"/>
    <property type="match status" value="1"/>
</dbReference>
<evidence type="ECO:0000313" key="4">
    <source>
        <dbReference type="Proteomes" id="UP000229970"/>
    </source>
</evidence>
<dbReference type="GO" id="GO:0016020">
    <property type="term" value="C:membrane"/>
    <property type="evidence" value="ECO:0007669"/>
    <property type="project" value="UniProtKB-SubCell"/>
</dbReference>
<dbReference type="Proteomes" id="UP000229970">
    <property type="component" value="Unassembled WGS sequence"/>
</dbReference>
<feature type="transmembrane region" description="Helical" evidence="1">
    <location>
        <begin position="75"/>
        <end position="94"/>
    </location>
</feature>
<protein>
    <recommendedName>
        <fullName evidence="2">Inositolphosphotransferase Aur1/Ipt1 domain-containing protein</fullName>
    </recommendedName>
</protein>
<reference evidence="3 4" key="1">
    <citation type="journal article" date="2017" name="MBio">
        <title>Type VI secretion-mediated competition in the bee gut microbiome.</title>
        <authorList>
            <person name="Steele M.I."/>
            <person name="Kwong W.K."/>
            <person name="Powell J.E."/>
            <person name="Whiteley M."/>
            <person name="Moran N.A."/>
        </authorList>
    </citation>
    <scope>NUCLEOTIDE SEQUENCE [LARGE SCALE GENOMIC DNA]</scope>
    <source>
        <strain evidence="3 4">Ruf1-X</strain>
    </source>
</reference>
<dbReference type="InterPro" id="IPR026841">
    <property type="entry name" value="Aur1/Ipt1"/>
</dbReference>
<comment type="caution">
    <text evidence="3">The sequence shown here is derived from an EMBL/GenBank/DDBJ whole genome shotgun (WGS) entry which is preliminary data.</text>
</comment>
<evidence type="ECO:0000313" key="3">
    <source>
        <dbReference type="EMBL" id="PIT47889.1"/>
    </source>
</evidence>
<evidence type="ECO:0000259" key="2">
    <source>
        <dbReference type="Pfam" id="PF14378"/>
    </source>
</evidence>
<keyword evidence="1" id="KW-0472">Membrane</keyword>
<dbReference type="EMBL" id="MEIP01000014">
    <property type="protein sequence ID" value="PIT47889.1"/>
    <property type="molecule type" value="Genomic_DNA"/>
</dbReference>
<dbReference type="Gene3D" id="1.20.144.10">
    <property type="entry name" value="Phosphatidic acid phosphatase type 2/haloperoxidase"/>
    <property type="match status" value="1"/>
</dbReference>
<feature type="transmembrane region" description="Helical" evidence="1">
    <location>
        <begin position="121"/>
        <end position="140"/>
    </location>
</feature>
<sequence length="202" mass="23262">MQPCFMRLFYLLVGWISVGICYHSAAELQGKPTRLESSMIDRWIDFTPHAIWFYLSFFLIIPICFWVAPYGRLRWMSACFMLSGLIAALCYLFFPTTMDFPVDTGNSASSWLLARLIDIDVPVNCFPSLHVTLTMLAIWGSFDRDHPLRNIILVFWGMAIAFSIIQLRRHLFIDFMGGMILALMVGYGMRYGFIRLAQQQSG</sequence>
<dbReference type="Pfam" id="PF14378">
    <property type="entry name" value="PAP2_3"/>
    <property type="match status" value="1"/>
</dbReference>
<keyword evidence="1" id="KW-0812">Transmembrane</keyword>
<feature type="transmembrane region" description="Helical" evidence="1">
    <location>
        <begin position="171"/>
        <end position="189"/>
    </location>
</feature>
<gene>
    <name evidence="3" type="ORF">BHC46_06330</name>
</gene>
<feature type="transmembrane region" description="Helical" evidence="1">
    <location>
        <begin position="49"/>
        <end position="68"/>
    </location>
</feature>
<dbReference type="AlphaFoldDB" id="A0A2N9XHT4"/>
<feature type="domain" description="Inositolphosphotransferase Aur1/Ipt1" evidence="2">
    <location>
        <begin position="53"/>
        <end position="185"/>
    </location>
</feature>
<evidence type="ECO:0000256" key="1">
    <source>
        <dbReference type="SAM" id="Phobius"/>
    </source>
</evidence>
<feature type="transmembrane region" description="Helical" evidence="1">
    <location>
        <begin position="147"/>
        <end position="165"/>
    </location>
</feature>
<keyword evidence="1" id="KW-1133">Transmembrane helix</keyword>
<organism evidence="3 4">
    <name type="scientific">Snodgrassella alvi</name>
    <dbReference type="NCBI Taxonomy" id="1196083"/>
    <lineage>
        <taxon>Bacteria</taxon>
        <taxon>Pseudomonadati</taxon>
        <taxon>Pseudomonadota</taxon>
        <taxon>Betaproteobacteria</taxon>
        <taxon>Neisseriales</taxon>
        <taxon>Neisseriaceae</taxon>
        <taxon>Snodgrassella</taxon>
    </lineage>
</organism>
<accession>A0A2N9XHT4</accession>
<name>A0A2N9XHT4_9NEIS</name>
<proteinExistence type="predicted"/>